<dbReference type="EMBL" id="AP027732">
    <property type="protein sequence ID" value="BDZ47972.1"/>
    <property type="molecule type" value="Genomic_DNA"/>
</dbReference>
<dbReference type="PANTHER" id="PTHR42840:SF3">
    <property type="entry name" value="BINDING ROSSMANN FOLD OXIDOREDUCTASE, PUTATIVE (AFU_ORTHOLOGUE AFUA_2G10240)-RELATED"/>
    <property type="match status" value="1"/>
</dbReference>
<dbReference type="Proteomes" id="UP001321486">
    <property type="component" value="Chromosome"/>
</dbReference>
<feature type="domain" description="Gfo/Idh/MocA-like oxidoreductase N-terminal" evidence="5">
    <location>
        <begin position="3"/>
        <end position="115"/>
    </location>
</feature>
<evidence type="ECO:0000313" key="8">
    <source>
        <dbReference type="Proteomes" id="UP001321486"/>
    </source>
</evidence>
<keyword evidence="8" id="KW-1185">Reference proteome</keyword>
<accession>A0ABN6XVP9</accession>
<dbReference type="SUPFAM" id="SSF55347">
    <property type="entry name" value="Glyceraldehyde-3-phosphate dehydrogenase-like, C-terminal domain"/>
    <property type="match status" value="1"/>
</dbReference>
<organism evidence="7 8">
    <name type="scientific">Frondihabitans sucicola</name>
    <dbReference type="NCBI Taxonomy" id="1268041"/>
    <lineage>
        <taxon>Bacteria</taxon>
        <taxon>Bacillati</taxon>
        <taxon>Actinomycetota</taxon>
        <taxon>Actinomycetes</taxon>
        <taxon>Micrococcales</taxon>
        <taxon>Microbacteriaceae</taxon>
        <taxon>Frondihabitans</taxon>
    </lineage>
</organism>
<keyword evidence="4" id="KW-0732">Signal</keyword>
<reference evidence="8" key="1">
    <citation type="journal article" date="2019" name="Int. J. Syst. Evol. Microbiol.">
        <title>The Global Catalogue of Microorganisms (GCM) 10K type strain sequencing project: providing services to taxonomists for standard genome sequencing and annotation.</title>
        <authorList>
            <consortium name="The Broad Institute Genomics Platform"/>
            <consortium name="The Broad Institute Genome Sequencing Center for Infectious Disease"/>
            <person name="Wu L."/>
            <person name="Ma J."/>
        </authorList>
    </citation>
    <scope>NUCLEOTIDE SEQUENCE [LARGE SCALE GENOMIC DNA]</scope>
    <source>
        <strain evidence="8">NBRC 108728</strain>
    </source>
</reference>
<evidence type="ECO:0000256" key="1">
    <source>
        <dbReference type="ARBA" id="ARBA00010928"/>
    </source>
</evidence>
<dbReference type="InterPro" id="IPR036291">
    <property type="entry name" value="NAD(P)-bd_dom_sf"/>
</dbReference>
<gene>
    <name evidence="7" type="ORF">GCM10025867_02130</name>
</gene>
<protein>
    <submittedName>
        <fullName evidence="7">Inositol 2-dehydrogenase</fullName>
    </submittedName>
</protein>
<dbReference type="PANTHER" id="PTHR42840">
    <property type="entry name" value="NAD(P)-BINDING ROSSMANN-FOLD SUPERFAMILY PROTEIN-RELATED"/>
    <property type="match status" value="1"/>
</dbReference>
<dbReference type="Pfam" id="PF01408">
    <property type="entry name" value="GFO_IDH_MocA"/>
    <property type="match status" value="1"/>
</dbReference>
<dbReference type="InterPro" id="IPR000683">
    <property type="entry name" value="Gfo/Idh/MocA-like_OxRdtase_N"/>
</dbReference>
<dbReference type="SUPFAM" id="SSF51735">
    <property type="entry name" value="NAD(P)-binding Rossmann-fold domains"/>
    <property type="match status" value="1"/>
</dbReference>
<feature type="signal peptide" evidence="4">
    <location>
        <begin position="1"/>
        <end position="17"/>
    </location>
</feature>
<feature type="domain" description="GFO/IDH/MocA-like oxidoreductase" evidence="6">
    <location>
        <begin position="129"/>
        <end position="248"/>
    </location>
</feature>
<dbReference type="Gene3D" id="3.40.50.720">
    <property type="entry name" value="NAD(P)-binding Rossmann-like Domain"/>
    <property type="match status" value="1"/>
</dbReference>
<name>A0ABN6XVP9_9MICO</name>
<evidence type="ECO:0000313" key="7">
    <source>
        <dbReference type="EMBL" id="BDZ47972.1"/>
    </source>
</evidence>
<dbReference type="Pfam" id="PF22725">
    <property type="entry name" value="GFO_IDH_MocA_C3"/>
    <property type="match status" value="1"/>
</dbReference>
<evidence type="ECO:0000256" key="4">
    <source>
        <dbReference type="SAM" id="SignalP"/>
    </source>
</evidence>
<evidence type="ECO:0000256" key="2">
    <source>
        <dbReference type="ARBA" id="ARBA00023002"/>
    </source>
</evidence>
<proteinExistence type="inferred from homology"/>
<dbReference type="Gene3D" id="3.30.360.10">
    <property type="entry name" value="Dihydrodipicolinate Reductase, domain 2"/>
    <property type="match status" value="1"/>
</dbReference>
<evidence type="ECO:0000256" key="3">
    <source>
        <dbReference type="ARBA" id="ARBA00023027"/>
    </source>
</evidence>
<keyword evidence="2" id="KW-0560">Oxidoreductase</keyword>
<dbReference type="RefSeq" id="WP_286345034.1">
    <property type="nucleotide sequence ID" value="NZ_AP027732.1"/>
</dbReference>
<evidence type="ECO:0000259" key="6">
    <source>
        <dbReference type="Pfam" id="PF22725"/>
    </source>
</evidence>
<feature type="chain" id="PRO_5046300533" evidence="4">
    <location>
        <begin position="18"/>
        <end position="348"/>
    </location>
</feature>
<dbReference type="InterPro" id="IPR055170">
    <property type="entry name" value="GFO_IDH_MocA-like_dom"/>
</dbReference>
<comment type="similarity">
    <text evidence="1">Belongs to the Gfo/Idh/MocA family.</text>
</comment>
<keyword evidence="3" id="KW-0520">NAD</keyword>
<evidence type="ECO:0000259" key="5">
    <source>
        <dbReference type="Pfam" id="PF01408"/>
    </source>
</evidence>
<sequence>MQRFALIGAGFIGTVHAANLAADPDVDFAVVYDIDTARATALASKYGARAVTSLGEVFDPAAIDAVFIGSSTDTHAEHLRAAADAGLAVMVEKPIAPSLAEAHEVVAYVEKSGVPANLDFNRRYDRDHAALQRVVASGGVGDVELVQMSSRGPSLPPVEYLKVSGGQMRDQTVHFFDLLRWITAQDPVSVAVTGSALVDPSIASFGDVDTSVATLTLPSGALVQIDSVRRTGYGYDERIEVMGSTGLVESRRQRSGNVAVYQGDGILLDPLHAGWFERVQPTYAAALRAFVAALEADTPVPAPLRDGLAAQAIAEAATLALQSGLTETIRYRNLDWRPPRRPREPHRQ</sequence>